<organism evidence="1 2">
    <name type="scientific">Theobroma cacao</name>
    <name type="common">Cacao</name>
    <name type="synonym">Cocoa</name>
    <dbReference type="NCBI Taxonomy" id="3641"/>
    <lineage>
        <taxon>Eukaryota</taxon>
        <taxon>Viridiplantae</taxon>
        <taxon>Streptophyta</taxon>
        <taxon>Embryophyta</taxon>
        <taxon>Tracheophyta</taxon>
        <taxon>Spermatophyta</taxon>
        <taxon>Magnoliopsida</taxon>
        <taxon>eudicotyledons</taxon>
        <taxon>Gunneridae</taxon>
        <taxon>Pentapetalae</taxon>
        <taxon>rosids</taxon>
        <taxon>malvids</taxon>
        <taxon>Malvales</taxon>
        <taxon>Malvaceae</taxon>
        <taxon>Byttnerioideae</taxon>
        <taxon>Theobroma</taxon>
    </lineage>
</organism>
<evidence type="ECO:0000313" key="1">
    <source>
        <dbReference type="EMBL" id="EOY02075.1"/>
    </source>
</evidence>
<evidence type="ECO:0000313" key="2">
    <source>
        <dbReference type="Proteomes" id="UP000026915"/>
    </source>
</evidence>
<protein>
    <submittedName>
        <fullName evidence="1">Uncharacterized protein</fullName>
    </submittedName>
</protein>
<dbReference type="InParanoid" id="A0A061EAQ1"/>
<dbReference type="Proteomes" id="UP000026915">
    <property type="component" value="Chromosome 2"/>
</dbReference>
<keyword evidence="2" id="KW-1185">Reference proteome</keyword>
<dbReference type="AlphaFoldDB" id="A0A061EAQ1"/>
<accession>A0A061EAQ1</accession>
<dbReference type="Gramene" id="EOY02075">
    <property type="protein sequence ID" value="EOY02075"/>
    <property type="gene ID" value="TCM_011812"/>
</dbReference>
<name>A0A061EAQ1_THECC</name>
<proteinExistence type="predicted"/>
<dbReference type="HOGENOM" id="CLU_2363860_0_0_1"/>
<dbReference type="EMBL" id="CM001880">
    <property type="protein sequence ID" value="EOY02075.1"/>
    <property type="molecule type" value="Genomic_DNA"/>
</dbReference>
<sequence length="96" mass="11003">MLWGKTEIIGVLAGRRRQWAPRQLFWREKDASLPRSLHHLPSPRSTHLHLRTPLCLLPINPTFFQSQDACICMHANPSSCNVCDAVIIIIIIIMIH</sequence>
<gene>
    <name evidence="1" type="ORF">TCM_011812</name>
</gene>
<reference evidence="1 2" key="1">
    <citation type="journal article" date="2013" name="Genome Biol.">
        <title>The genome sequence of the most widely cultivated cacao type and its use to identify candidate genes regulating pod color.</title>
        <authorList>
            <person name="Motamayor J.C."/>
            <person name="Mockaitis K."/>
            <person name="Schmutz J."/>
            <person name="Haiminen N."/>
            <person name="Iii D.L."/>
            <person name="Cornejo O."/>
            <person name="Findley S.D."/>
            <person name="Zheng P."/>
            <person name="Utro F."/>
            <person name="Royaert S."/>
            <person name="Saski C."/>
            <person name="Jenkins J."/>
            <person name="Podicheti R."/>
            <person name="Zhao M."/>
            <person name="Scheffler B.E."/>
            <person name="Stack J.C."/>
            <person name="Feltus F.A."/>
            <person name="Mustiga G.M."/>
            <person name="Amores F."/>
            <person name="Phillips W."/>
            <person name="Marelli J.P."/>
            <person name="May G.D."/>
            <person name="Shapiro H."/>
            <person name="Ma J."/>
            <person name="Bustamante C.D."/>
            <person name="Schnell R.J."/>
            <person name="Main D."/>
            <person name="Gilbert D."/>
            <person name="Parida L."/>
            <person name="Kuhn D.N."/>
        </authorList>
    </citation>
    <scope>NUCLEOTIDE SEQUENCE [LARGE SCALE GENOMIC DNA]</scope>
    <source>
        <strain evidence="2">cv. Matina 1-6</strain>
    </source>
</reference>